<dbReference type="EMBL" id="BAAAQN010000022">
    <property type="protein sequence ID" value="GAA2035151.1"/>
    <property type="molecule type" value="Genomic_DNA"/>
</dbReference>
<protein>
    <submittedName>
        <fullName evidence="2">DUF2075 domain-containing protein</fullName>
    </submittedName>
</protein>
<comment type="caution">
    <text evidence="2">The sequence shown here is derived from an EMBL/GenBank/DDBJ whole genome shotgun (WGS) entry which is preliminary data.</text>
</comment>
<evidence type="ECO:0000259" key="1">
    <source>
        <dbReference type="SMART" id="SM00382"/>
    </source>
</evidence>
<dbReference type="SUPFAM" id="SSF52540">
    <property type="entry name" value="P-loop containing nucleoside triphosphate hydrolases"/>
    <property type="match status" value="1"/>
</dbReference>
<gene>
    <name evidence="2" type="ORF">GCM10009839_39760</name>
</gene>
<dbReference type="Pfam" id="PF09848">
    <property type="entry name" value="SLFN-g3_helicase"/>
    <property type="match status" value="1"/>
</dbReference>
<name>A0ABP5FYT9_9ACTN</name>
<organism evidence="2 3">
    <name type="scientific">Catenulispora yoronensis</name>
    <dbReference type="NCBI Taxonomy" id="450799"/>
    <lineage>
        <taxon>Bacteria</taxon>
        <taxon>Bacillati</taxon>
        <taxon>Actinomycetota</taxon>
        <taxon>Actinomycetes</taxon>
        <taxon>Catenulisporales</taxon>
        <taxon>Catenulisporaceae</taxon>
        <taxon>Catenulispora</taxon>
    </lineage>
</organism>
<accession>A0ABP5FYT9</accession>
<reference evidence="3" key="1">
    <citation type="journal article" date="2019" name="Int. J. Syst. Evol. Microbiol.">
        <title>The Global Catalogue of Microorganisms (GCM) 10K type strain sequencing project: providing services to taxonomists for standard genome sequencing and annotation.</title>
        <authorList>
            <consortium name="The Broad Institute Genomics Platform"/>
            <consortium name="The Broad Institute Genome Sequencing Center for Infectious Disease"/>
            <person name="Wu L."/>
            <person name="Ma J."/>
        </authorList>
    </citation>
    <scope>NUCLEOTIDE SEQUENCE [LARGE SCALE GENOMIC DNA]</scope>
    <source>
        <strain evidence="3">JCM 16014</strain>
    </source>
</reference>
<dbReference type="RefSeq" id="WP_344667128.1">
    <property type="nucleotide sequence ID" value="NZ_BAAAQN010000022.1"/>
</dbReference>
<dbReference type="CDD" id="cd00009">
    <property type="entry name" value="AAA"/>
    <property type="match status" value="1"/>
</dbReference>
<dbReference type="Proteomes" id="UP001500751">
    <property type="component" value="Unassembled WGS sequence"/>
</dbReference>
<evidence type="ECO:0000313" key="3">
    <source>
        <dbReference type="Proteomes" id="UP001500751"/>
    </source>
</evidence>
<sequence>MPLYRVPAASLAAEAGQDPDTLVCRLGEAFLFAYGGAAGEGERRAWARSLPVLASDLLAAGLDKVEVLIEYRLPQSSKRADVVLCGVHPRTGEPSYVVVELKQWTQAEELAGAEDLCVVPGLGEQLHPVDQVGRYCRYLRDFVRILDDDAVQLAGAAYLHNMTGAAGEWLADRVADDTGRLFTGSSRDDFQQFLASRLSAASGARAADTLLRSPVSPSRKLMDLAADEVRDREQFVLLDEQQVAFSLVNRAVHTAREANTKQVVIVSGGPGSGKSVIALSLLGELSRLHYPVVHATGSRAFTLTLRKIVGERAPRVKALFKYFNDFAAARKNEIDVLICDEAHRIRETSASRFTKAEFRTGRPQVEELIDVARVPVFLLDEHQAVRPGEIGTIDAIETAAADAGIQTVRVDLDGQFRAGGSAAYDMWVRRLLGLEEGGPVPWEPEEDAYRVLLAESPSELEQWLGKYLEAGHGARMTAGFCWQWSDPVANGLVLDVQIGDWHRPWNVRGERRVGDAPPSQLWATDPHGFGQVGCVYTAQGFEYDWNGVIFGDDLVWRDGRWVSRPDRSADRQVARRASPDEFHRLVRHVYKVLLTRGMVGTVLYSTDPETQAMFRELV</sequence>
<dbReference type="InterPro" id="IPR003593">
    <property type="entry name" value="AAA+_ATPase"/>
</dbReference>
<dbReference type="InterPro" id="IPR018647">
    <property type="entry name" value="SLFN_3-like_DNA/RNA_helicase"/>
</dbReference>
<proteinExistence type="predicted"/>
<feature type="domain" description="AAA+ ATPase" evidence="1">
    <location>
        <begin position="260"/>
        <end position="411"/>
    </location>
</feature>
<dbReference type="SMART" id="SM00382">
    <property type="entry name" value="AAA"/>
    <property type="match status" value="1"/>
</dbReference>
<dbReference type="Gene3D" id="3.40.50.300">
    <property type="entry name" value="P-loop containing nucleotide triphosphate hydrolases"/>
    <property type="match status" value="1"/>
</dbReference>
<keyword evidence="3" id="KW-1185">Reference proteome</keyword>
<evidence type="ECO:0000313" key="2">
    <source>
        <dbReference type="EMBL" id="GAA2035151.1"/>
    </source>
</evidence>
<dbReference type="InterPro" id="IPR027417">
    <property type="entry name" value="P-loop_NTPase"/>
</dbReference>